<dbReference type="Proteomes" id="UP000821845">
    <property type="component" value="Chromosome 5"/>
</dbReference>
<protein>
    <submittedName>
        <fullName evidence="1">Uncharacterized protein</fullName>
    </submittedName>
</protein>
<dbReference type="EMBL" id="CM023485">
    <property type="protein sequence ID" value="KAH6931286.1"/>
    <property type="molecule type" value="Genomic_DNA"/>
</dbReference>
<sequence>MFYSVDGLIVCNTTVSRPSGLRSEHQTQVGGLSGRPLRDLSTQTIADLYRLTKGEKAAIQMLKEPGTIGSFSKLLLGIL</sequence>
<comment type="caution">
    <text evidence="1">The sequence shown here is derived from an EMBL/GenBank/DDBJ whole genome shotgun (WGS) entry which is preliminary data.</text>
</comment>
<evidence type="ECO:0000313" key="2">
    <source>
        <dbReference type="Proteomes" id="UP000821845"/>
    </source>
</evidence>
<keyword evidence="2" id="KW-1185">Reference proteome</keyword>
<organism evidence="1 2">
    <name type="scientific">Hyalomma asiaticum</name>
    <name type="common">Tick</name>
    <dbReference type="NCBI Taxonomy" id="266040"/>
    <lineage>
        <taxon>Eukaryota</taxon>
        <taxon>Metazoa</taxon>
        <taxon>Ecdysozoa</taxon>
        <taxon>Arthropoda</taxon>
        <taxon>Chelicerata</taxon>
        <taxon>Arachnida</taxon>
        <taxon>Acari</taxon>
        <taxon>Parasitiformes</taxon>
        <taxon>Ixodida</taxon>
        <taxon>Ixodoidea</taxon>
        <taxon>Ixodidae</taxon>
        <taxon>Hyalomminae</taxon>
        <taxon>Hyalomma</taxon>
    </lineage>
</organism>
<evidence type="ECO:0000313" key="1">
    <source>
        <dbReference type="EMBL" id="KAH6931286.1"/>
    </source>
</evidence>
<gene>
    <name evidence="1" type="ORF">HPB50_023485</name>
</gene>
<accession>A0ACB7SB40</accession>
<name>A0ACB7SB40_HYAAI</name>
<proteinExistence type="predicted"/>
<reference evidence="1" key="1">
    <citation type="submission" date="2020-05" db="EMBL/GenBank/DDBJ databases">
        <title>Large-scale comparative analyses of tick genomes elucidate their genetic diversity and vector capacities.</title>
        <authorList>
            <person name="Jia N."/>
            <person name="Wang J."/>
            <person name="Shi W."/>
            <person name="Du L."/>
            <person name="Sun Y."/>
            <person name="Zhan W."/>
            <person name="Jiang J."/>
            <person name="Wang Q."/>
            <person name="Zhang B."/>
            <person name="Ji P."/>
            <person name="Sakyi L.B."/>
            <person name="Cui X."/>
            <person name="Yuan T."/>
            <person name="Jiang B."/>
            <person name="Yang W."/>
            <person name="Lam T.T.-Y."/>
            <person name="Chang Q."/>
            <person name="Ding S."/>
            <person name="Wang X."/>
            <person name="Zhu J."/>
            <person name="Ruan X."/>
            <person name="Zhao L."/>
            <person name="Wei J."/>
            <person name="Que T."/>
            <person name="Du C."/>
            <person name="Cheng J."/>
            <person name="Dai P."/>
            <person name="Han X."/>
            <person name="Huang E."/>
            <person name="Gao Y."/>
            <person name="Liu J."/>
            <person name="Shao H."/>
            <person name="Ye R."/>
            <person name="Li L."/>
            <person name="Wei W."/>
            <person name="Wang X."/>
            <person name="Wang C."/>
            <person name="Yang T."/>
            <person name="Huo Q."/>
            <person name="Li W."/>
            <person name="Guo W."/>
            <person name="Chen H."/>
            <person name="Zhou L."/>
            <person name="Ni X."/>
            <person name="Tian J."/>
            <person name="Zhou Y."/>
            <person name="Sheng Y."/>
            <person name="Liu T."/>
            <person name="Pan Y."/>
            <person name="Xia L."/>
            <person name="Li J."/>
            <person name="Zhao F."/>
            <person name="Cao W."/>
        </authorList>
    </citation>
    <scope>NUCLEOTIDE SEQUENCE</scope>
    <source>
        <strain evidence="1">Hyas-2018</strain>
    </source>
</reference>